<dbReference type="Proteomes" id="UP000823521">
    <property type="component" value="Unassembled WGS sequence"/>
</dbReference>
<keyword evidence="5" id="KW-1185">Reference proteome</keyword>
<evidence type="ECO:0000313" key="4">
    <source>
        <dbReference type="EMBL" id="MBO4210909.1"/>
    </source>
</evidence>
<feature type="non-terminal residue" evidence="4">
    <location>
        <position position="113"/>
    </location>
</feature>
<comment type="caution">
    <text evidence="4">The sequence shown here is derived from an EMBL/GenBank/DDBJ whole genome shotgun (WGS) entry which is preliminary data.</text>
</comment>
<organism evidence="4 5">
    <name type="scientific">Micromonospora echinofusca</name>
    <dbReference type="NCBI Taxonomy" id="47858"/>
    <lineage>
        <taxon>Bacteria</taxon>
        <taxon>Bacillati</taxon>
        <taxon>Actinomycetota</taxon>
        <taxon>Actinomycetes</taxon>
        <taxon>Micromonosporales</taxon>
        <taxon>Micromonosporaceae</taxon>
        <taxon>Micromonospora</taxon>
    </lineage>
</organism>
<evidence type="ECO:0000313" key="5">
    <source>
        <dbReference type="Proteomes" id="UP000823521"/>
    </source>
</evidence>
<dbReference type="Pfam" id="PF08279">
    <property type="entry name" value="HTH_11"/>
    <property type="match status" value="1"/>
</dbReference>
<proteinExistence type="predicted"/>
<dbReference type="EMBL" id="WVUH01000673">
    <property type="protein sequence ID" value="MBO4210909.1"/>
    <property type="molecule type" value="Genomic_DNA"/>
</dbReference>
<dbReference type="Gene3D" id="1.10.10.10">
    <property type="entry name" value="Winged helix-like DNA-binding domain superfamily/Winged helix DNA-binding domain"/>
    <property type="match status" value="1"/>
</dbReference>
<dbReference type="PANTHER" id="PTHR34580">
    <property type="match status" value="1"/>
</dbReference>
<name>A0ABS3W291_MICEH</name>
<dbReference type="InterPro" id="IPR013196">
    <property type="entry name" value="HTH_11"/>
</dbReference>
<feature type="domain" description="HTH deoR-type" evidence="3">
    <location>
        <begin position="2"/>
        <end position="57"/>
    </location>
</feature>
<dbReference type="InterPro" id="IPR036390">
    <property type="entry name" value="WH_DNA-bd_sf"/>
</dbReference>
<dbReference type="SUPFAM" id="SSF46785">
    <property type="entry name" value="Winged helix' DNA-binding domain"/>
    <property type="match status" value="1"/>
</dbReference>
<dbReference type="InterPro" id="IPR051534">
    <property type="entry name" value="CBASS_pafABC_assoc_protein"/>
</dbReference>
<keyword evidence="2" id="KW-0804">Transcription</keyword>
<accession>A0ABS3W291</accession>
<gene>
    <name evidence="4" type="ORF">GSF22_33700</name>
</gene>
<evidence type="ECO:0000256" key="1">
    <source>
        <dbReference type="ARBA" id="ARBA00023015"/>
    </source>
</evidence>
<dbReference type="PANTHER" id="PTHR34580:SF1">
    <property type="entry name" value="PROTEIN PAFC"/>
    <property type="match status" value="1"/>
</dbReference>
<sequence length="113" mass="11849">MRASRLLSLLLLLQARGRMTAPELARTLEVSVRTVYRDVEALAAAGVPVYAERGPVGGYHLLDGYRTRLTGLTAQEAQTLFLAGMPGPAAELGLGAVLAAAETKLLAALPPPL</sequence>
<dbReference type="InterPro" id="IPR036388">
    <property type="entry name" value="WH-like_DNA-bd_sf"/>
</dbReference>
<protein>
    <submittedName>
        <fullName evidence="4">HTH domain-containing protein</fullName>
    </submittedName>
</protein>
<keyword evidence="1" id="KW-0805">Transcription regulation</keyword>
<dbReference type="InterPro" id="IPR001034">
    <property type="entry name" value="DeoR_HTH"/>
</dbReference>
<evidence type="ECO:0000259" key="3">
    <source>
        <dbReference type="PROSITE" id="PS51000"/>
    </source>
</evidence>
<reference evidence="4 5" key="1">
    <citation type="submission" date="2019-12" db="EMBL/GenBank/DDBJ databases">
        <title>Whole genome sequencing of endophytic Actinobacterium Micromonospora sp. MPMI6T.</title>
        <authorList>
            <person name="Evv R."/>
            <person name="Podile A.R."/>
        </authorList>
    </citation>
    <scope>NUCLEOTIDE SEQUENCE [LARGE SCALE GENOMIC DNA]</scope>
    <source>
        <strain evidence="4 5">MPMI6</strain>
    </source>
</reference>
<dbReference type="PROSITE" id="PS51000">
    <property type="entry name" value="HTH_DEOR_2"/>
    <property type="match status" value="1"/>
</dbReference>
<dbReference type="RefSeq" id="WP_208817943.1">
    <property type="nucleotide sequence ID" value="NZ_WVUH01000673.1"/>
</dbReference>
<evidence type="ECO:0000256" key="2">
    <source>
        <dbReference type="ARBA" id="ARBA00023163"/>
    </source>
</evidence>